<comment type="caution">
    <text evidence="1">The sequence shown here is derived from an EMBL/GenBank/DDBJ whole genome shotgun (WGS) entry which is preliminary data.</text>
</comment>
<keyword evidence="2" id="KW-1185">Reference proteome</keyword>
<organism evidence="1 2">
    <name type="scientific">Helianthus annuus</name>
    <name type="common">Common sunflower</name>
    <dbReference type="NCBI Taxonomy" id="4232"/>
    <lineage>
        <taxon>Eukaryota</taxon>
        <taxon>Viridiplantae</taxon>
        <taxon>Streptophyta</taxon>
        <taxon>Embryophyta</taxon>
        <taxon>Tracheophyta</taxon>
        <taxon>Spermatophyta</taxon>
        <taxon>Magnoliopsida</taxon>
        <taxon>eudicotyledons</taxon>
        <taxon>Gunneridae</taxon>
        <taxon>Pentapetalae</taxon>
        <taxon>asterids</taxon>
        <taxon>campanulids</taxon>
        <taxon>Asterales</taxon>
        <taxon>Asteraceae</taxon>
        <taxon>Asteroideae</taxon>
        <taxon>Heliantheae alliance</taxon>
        <taxon>Heliantheae</taxon>
        <taxon>Helianthus</taxon>
    </lineage>
</organism>
<dbReference type="AlphaFoldDB" id="A0A9K3NVC5"/>
<gene>
    <name evidence="1" type="ORF">HanXRQr2_Chr03g0098021</name>
</gene>
<dbReference type="EMBL" id="MNCJ02000318">
    <property type="protein sequence ID" value="KAF5813410.1"/>
    <property type="molecule type" value="Genomic_DNA"/>
</dbReference>
<sequence length="41" mass="5061">MVTARFHILVAMTRLLVRFGWKSRLHAQFRKTRVCRRRRCC</sequence>
<reference evidence="1" key="2">
    <citation type="submission" date="2020-06" db="EMBL/GenBank/DDBJ databases">
        <title>Helianthus annuus Genome sequencing and assembly Release 2.</title>
        <authorList>
            <person name="Gouzy J."/>
            <person name="Langlade N."/>
            <person name="Munos S."/>
        </authorList>
    </citation>
    <scope>NUCLEOTIDE SEQUENCE</scope>
    <source>
        <tissue evidence="1">Leaves</tissue>
    </source>
</reference>
<evidence type="ECO:0000313" key="2">
    <source>
        <dbReference type="Proteomes" id="UP000215914"/>
    </source>
</evidence>
<accession>A0A9K3NVC5</accession>
<protein>
    <submittedName>
        <fullName evidence="1">Uncharacterized protein</fullName>
    </submittedName>
</protein>
<dbReference type="Proteomes" id="UP000215914">
    <property type="component" value="Unassembled WGS sequence"/>
</dbReference>
<dbReference type="Gramene" id="mRNA:HanXRQr2_Chr03g0098021">
    <property type="protein sequence ID" value="mRNA:HanXRQr2_Chr03g0098021"/>
    <property type="gene ID" value="HanXRQr2_Chr03g0098021"/>
</dbReference>
<name>A0A9K3NVC5_HELAN</name>
<evidence type="ECO:0000313" key="1">
    <source>
        <dbReference type="EMBL" id="KAF5813410.1"/>
    </source>
</evidence>
<reference evidence="1" key="1">
    <citation type="journal article" date="2017" name="Nature">
        <title>The sunflower genome provides insights into oil metabolism, flowering and Asterid evolution.</title>
        <authorList>
            <person name="Badouin H."/>
            <person name="Gouzy J."/>
            <person name="Grassa C.J."/>
            <person name="Murat F."/>
            <person name="Staton S.E."/>
            <person name="Cottret L."/>
            <person name="Lelandais-Briere C."/>
            <person name="Owens G.L."/>
            <person name="Carrere S."/>
            <person name="Mayjonade B."/>
            <person name="Legrand L."/>
            <person name="Gill N."/>
            <person name="Kane N.C."/>
            <person name="Bowers J.E."/>
            <person name="Hubner S."/>
            <person name="Bellec A."/>
            <person name="Berard A."/>
            <person name="Berges H."/>
            <person name="Blanchet N."/>
            <person name="Boniface M.C."/>
            <person name="Brunel D."/>
            <person name="Catrice O."/>
            <person name="Chaidir N."/>
            <person name="Claudel C."/>
            <person name="Donnadieu C."/>
            <person name="Faraut T."/>
            <person name="Fievet G."/>
            <person name="Helmstetter N."/>
            <person name="King M."/>
            <person name="Knapp S.J."/>
            <person name="Lai Z."/>
            <person name="Le Paslier M.C."/>
            <person name="Lippi Y."/>
            <person name="Lorenzon L."/>
            <person name="Mandel J.R."/>
            <person name="Marage G."/>
            <person name="Marchand G."/>
            <person name="Marquand E."/>
            <person name="Bret-Mestries E."/>
            <person name="Morien E."/>
            <person name="Nambeesan S."/>
            <person name="Nguyen T."/>
            <person name="Pegot-Espagnet P."/>
            <person name="Pouilly N."/>
            <person name="Raftis F."/>
            <person name="Sallet E."/>
            <person name="Schiex T."/>
            <person name="Thomas J."/>
            <person name="Vandecasteele C."/>
            <person name="Vares D."/>
            <person name="Vear F."/>
            <person name="Vautrin S."/>
            <person name="Crespi M."/>
            <person name="Mangin B."/>
            <person name="Burke J.M."/>
            <person name="Salse J."/>
            <person name="Munos S."/>
            <person name="Vincourt P."/>
            <person name="Rieseberg L.H."/>
            <person name="Langlade N.B."/>
        </authorList>
    </citation>
    <scope>NUCLEOTIDE SEQUENCE</scope>
    <source>
        <tissue evidence="1">Leaves</tissue>
    </source>
</reference>
<proteinExistence type="predicted"/>